<name>A0A1Y1K5Q1_PHOPY</name>
<feature type="domain" description="MCM C-terminal AAA(+) ATPase" evidence="3">
    <location>
        <begin position="59"/>
        <end position="94"/>
    </location>
</feature>
<accession>A0A1Y1K5Q1</accession>
<keyword evidence="1" id="KW-0547">Nucleotide-binding</keyword>
<dbReference type="EMBL" id="GEZM01096654">
    <property type="protein sequence ID" value="JAV54696.1"/>
    <property type="molecule type" value="Transcribed_RNA"/>
</dbReference>
<evidence type="ECO:0000259" key="3">
    <source>
        <dbReference type="Pfam" id="PF00493"/>
    </source>
</evidence>
<dbReference type="AlphaFoldDB" id="A0A1Y1K5Q1"/>
<proteinExistence type="predicted"/>
<dbReference type="Pfam" id="PF00493">
    <property type="entry name" value="MCM"/>
    <property type="match status" value="1"/>
</dbReference>
<evidence type="ECO:0000256" key="1">
    <source>
        <dbReference type="ARBA" id="ARBA00022741"/>
    </source>
</evidence>
<sequence length="103" mass="11497">MRPPRGGDQPGKIFNIKKGIFMRHANLPIKLYHFRLRNSGPTPQWKQHHCAFGLSYGGKAELQAGALLHTADGICCVDEMSKLPKDAQAIMLEVRFRSTPKLG</sequence>
<dbReference type="Gene3D" id="3.40.50.300">
    <property type="entry name" value="P-loop containing nucleotide triphosphate hydrolases"/>
    <property type="match status" value="1"/>
</dbReference>
<keyword evidence="2" id="KW-0067">ATP-binding</keyword>
<dbReference type="InterPro" id="IPR027417">
    <property type="entry name" value="P-loop_NTPase"/>
</dbReference>
<dbReference type="InterPro" id="IPR001208">
    <property type="entry name" value="MCM_dom"/>
</dbReference>
<evidence type="ECO:0000313" key="4">
    <source>
        <dbReference type="EMBL" id="JAV54696.1"/>
    </source>
</evidence>
<protein>
    <recommendedName>
        <fullName evidence="3">MCM C-terminal AAA(+) ATPase domain-containing protein</fullName>
    </recommendedName>
</protein>
<organism evidence="4">
    <name type="scientific">Photinus pyralis</name>
    <name type="common">Common eastern firefly</name>
    <name type="synonym">Lampyris pyralis</name>
    <dbReference type="NCBI Taxonomy" id="7054"/>
    <lineage>
        <taxon>Eukaryota</taxon>
        <taxon>Metazoa</taxon>
        <taxon>Ecdysozoa</taxon>
        <taxon>Arthropoda</taxon>
        <taxon>Hexapoda</taxon>
        <taxon>Insecta</taxon>
        <taxon>Pterygota</taxon>
        <taxon>Neoptera</taxon>
        <taxon>Endopterygota</taxon>
        <taxon>Coleoptera</taxon>
        <taxon>Polyphaga</taxon>
        <taxon>Elateriformia</taxon>
        <taxon>Elateroidea</taxon>
        <taxon>Lampyridae</taxon>
        <taxon>Lampyrinae</taxon>
        <taxon>Photinus</taxon>
    </lineage>
</organism>
<evidence type="ECO:0000256" key="2">
    <source>
        <dbReference type="ARBA" id="ARBA00022840"/>
    </source>
</evidence>
<dbReference type="GO" id="GO:0005524">
    <property type="term" value="F:ATP binding"/>
    <property type="evidence" value="ECO:0007669"/>
    <property type="project" value="UniProtKB-KW"/>
</dbReference>
<reference evidence="4" key="1">
    <citation type="journal article" date="2016" name="Sci. Rep.">
        <title>Molecular characterization of firefly nuptial gifts: a multi-omics approach sheds light on postcopulatory sexual selection.</title>
        <authorList>
            <person name="Al-Wathiqui N."/>
            <person name="Fallon T.R."/>
            <person name="South A."/>
            <person name="Weng J.K."/>
            <person name="Lewis S.M."/>
        </authorList>
    </citation>
    <scope>NUCLEOTIDE SEQUENCE</scope>
</reference>
<dbReference type="GO" id="GO:0003677">
    <property type="term" value="F:DNA binding"/>
    <property type="evidence" value="ECO:0007669"/>
    <property type="project" value="InterPro"/>
</dbReference>